<organism evidence="1 2">
    <name type="scientific">Agromyces bauzanensis</name>
    <dbReference type="NCBI Taxonomy" id="1308924"/>
    <lineage>
        <taxon>Bacteria</taxon>
        <taxon>Bacillati</taxon>
        <taxon>Actinomycetota</taxon>
        <taxon>Actinomycetes</taxon>
        <taxon>Micrococcales</taxon>
        <taxon>Microbacteriaceae</taxon>
        <taxon>Agromyces</taxon>
    </lineage>
</organism>
<keyword evidence="2" id="KW-1185">Reference proteome</keyword>
<evidence type="ECO:0000313" key="1">
    <source>
        <dbReference type="EMBL" id="GGJ86128.1"/>
    </source>
</evidence>
<proteinExistence type="predicted"/>
<gene>
    <name evidence="1" type="ORF">GCM10011372_25590</name>
</gene>
<evidence type="ECO:0000313" key="2">
    <source>
        <dbReference type="Proteomes" id="UP000636956"/>
    </source>
</evidence>
<protein>
    <submittedName>
        <fullName evidence="1">Uncharacterized protein</fullName>
    </submittedName>
</protein>
<dbReference type="EMBL" id="BMMD01000015">
    <property type="protein sequence ID" value="GGJ86128.1"/>
    <property type="molecule type" value="Genomic_DNA"/>
</dbReference>
<dbReference type="AlphaFoldDB" id="A0A917UUJ9"/>
<comment type="caution">
    <text evidence="1">The sequence shown here is derived from an EMBL/GenBank/DDBJ whole genome shotgun (WGS) entry which is preliminary data.</text>
</comment>
<reference evidence="1" key="1">
    <citation type="journal article" date="2014" name="Int. J. Syst. Evol. Microbiol.">
        <title>Complete genome sequence of Corynebacterium casei LMG S-19264T (=DSM 44701T), isolated from a smear-ripened cheese.</title>
        <authorList>
            <consortium name="US DOE Joint Genome Institute (JGI-PGF)"/>
            <person name="Walter F."/>
            <person name="Albersmeier A."/>
            <person name="Kalinowski J."/>
            <person name="Ruckert C."/>
        </authorList>
    </citation>
    <scope>NUCLEOTIDE SEQUENCE</scope>
    <source>
        <strain evidence="1">CGMCC 1.8984</strain>
    </source>
</reference>
<sequence length="61" mass="6757">MFDAILLAALLAVLVLALLVTARWGERDVSDPESDSDWAVNVKLRRRSLCGFQAAAVVWAW</sequence>
<accession>A0A917UUJ9</accession>
<name>A0A917UUJ9_9MICO</name>
<dbReference type="Proteomes" id="UP000636956">
    <property type="component" value="Unassembled WGS sequence"/>
</dbReference>
<reference evidence="1" key="2">
    <citation type="submission" date="2020-09" db="EMBL/GenBank/DDBJ databases">
        <authorList>
            <person name="Sun Q."/>
            <person name="Zhou Y."/>
        </authorList>
    </citation>
    <scope>NUCLEOTIDE SEQUENCE</scope>
    <source>
        <strain evidence="1">CGMCC 1.8984</strain>
    </source>
</reference>